<dbReference type="PANTHER" id="PTHR43191:SF2">
    <property type="entry name" value="RRNA METHYLTRANSFERASE 3, MITOCHONDRIAL"/>
    <property type="match status" value="1"/>
</dbReference>
<dbReference type="InterPro" id="IPR051259">
    <property type="entry name" value="rRNA_Methyltransferase"/>
</dbReference>
<name>A0A3P3XJQ3_9SPIR</name>
<keyword evidence="1 5" id="KW-0489">Methyltransferase</keyword>
<protein>
    <submittedName>
        <fullName evidence="5">Putative tRNA/rRNA methyltransferase (SpoU)</fullName>
    </submittedName>
</protein>
<dbReference type="InterPro" id="IPR029026">
    <property type="entry name" value="tRNA_m1G_MTases_N"/>
</dbReference>
<feature type="domain" description="tRNA/rRNA methyltransferase SpoU type" evidence="4">
    <location>
        <begin position="187"/>
        <end position="327"/>
    </location>
</feature>
<dbReference type="Gene3D" id="3.30.1330.30">
    <property type="match status" value="1"/>
</dbReference>
<gene>
    <name evidence="5" type="ORF">SPIROBIBN47_290205</name>
</gene>
<dbReference type="InterPro" id="IPR029064">
    <property type="entry name" value="Ribosomal_eL30-like_sf"/>
</dbReference>
<evidence type="ECO:0000313" key="5">
    <source>
        <dbReference type="EMBL" id="SLM13792.1"/>
    </source>
</evidence>
<dbReference type="InterPro" id="IPR001537">
    <property type="entry name" value="SpoU_MeTrfase"/>
</dbReference>
<dbReference type="PANTHER" id="PTHR43191">
    <property type="entry name" value="RRNA METHYLTRANSFERASE 3"/>
    <property type="match status" value="1"/>
</dbReference>
<keyword evidence="2 5" id="KW-0808">Transferase</keyword>
<dbReference type="Gene3D" id="3.40.1280.10">
    <property type="match status" value="1"/>
</dbReference>
<dbReference type="AlphaFoldDB" id="A0A3P3XJQ3"/>
<feature type="region of interest" description="Disordered" evidence="3">
    <location>
        <begin position="351"/>
        <end position="371"/>
    </location>
</feature>
<feature type="compositionally biased region" description="Polar residues" evidence="3">
    <location>
        <begin position="86"/>
        <end position="112"/>
    </location>
</feature>
<feature type="region of interest" description="Disordered" evidence="3">
    <location>
        <begin position="81"/>
        <end position="112"/>
    </location>
</feature>
<dbReference type="EMBL" id="FWDM01000022">
    <property type="protein sequence ID" value="SLM13792.1"/>
    <property type="molecule type" value="Genomic_DNA"/>
</dbReference>
<dbReference type="InterPro" id="IPR029028">
    <property type="entry name" value="Alpha/beta_knot_MTases"/>
</dbReference>
<accession>A0A3P3XJQ3</accession>
<dbReference type="Pfam" id="PF00588">
    <property type="entry name" value="SpoU_methylase"/>
    <property type="match status" value="1"/>
</dbReference>
<sequence>MKSERAAKGAMLDSGQAAVMKSGDMRPEIDLELLSKLKEKNLAALGLIVLEGRIVIEKALEAGVVPRLLVCTEAEEEYWQEKSRNRTVVQGSAAPQTRTPAQNSSKPQTGASSFPVRVMNHEALCAFVDFKFHRGAIAIAEMPRIRRFEAAQNELSASQASMLSMARLPRPDDSVARTIYERSREAFLCLWDITDPSNLGALIRTAAGLGASGILLGPGCANPYYRKAIRASMGNAFSVPLWSADLALLDTLRLGGAEIVGATLSEQAVSLDVWAAQQGGFLILILGNEGYGLPQEVLSRCTSEVSIPMARGVDSLNVAVAGGILMYELFGKIRGTEKESQQKALKKVPKLGINGDRYPDSVDLIREDREQ</sequence>
<evidence type="ECO:0000256" key="2">
    <source>
        <dbReference type="ARBA" id="ARBA00022679"/>
    </source>
</evidence>
<reference evidence="5" key="1">
    <citation type="submission" date="2017-02" db="EMBL/GenBank/DDBJ databases">
        <authorList>
            <person name="Regsiter A."/>
            <person name="William W."/>
        </authorList>
    </citation>
    <scope>NUCLEOTIDE SEQUENCE</scope>
    <source>
        <strain evidence="5">Bib</strain>
    </source>
</reference>
<feature type="compositionally biased region" description="Basic and acidic residues" evidence="3">
    <location>
        <begin position="357"/>
        <end position="371"/>
    </location>
</feature>
<dbReference type="GO" id="GO:0003723">
    <property type="term" value="F:RNA binding"/>
    <property type="evidence" value="ECO:0007669"/>
    <property type="project" value="InterPro"/>
</dbReference>
<dbReference type="GO" id="GO:0032259">
    <property type="term" value="P:methylation"/>
    <property type="evidence" value="ECO:0007669"/>
    <property type="project" value="UniProtKB-KW"/>
</dbReference>
<evidence type="ECO:0000256" key="1">
    <source>
        <dbReference type="ARBA" id="ARBA00022603"/>
    </source>
</evidence>
<proteinExistence type="predicted"/>
<dbReference type="SUPFAM" id="SSF75217">
    <property type="entry name" value="alpha/beta knot"/>
    <property type="match status" value="1"/>
</dbReference>
<dbReference type="GO" id="GO:0008173">
    <property type="term" value="F:RNA methyltransferase activity"/>
    <property type="evidence" value="ECO:0007669"/>
    <property type="project" value="InterPro"/>
</dbReference>
<organism evidence="5">
    <name type="scientific">uncultured spirochete</name>
    <dbReference type="NCBI Taxonomy" id="156406"/>
    <lineage>
        <taxon>Bacteria</taxon>
        <taxon>Pseudomonadati</taxon>
        <taxon>Spirochaetota</taxon>
        <taxon>Spirochaetia</taxon>
        <taxon>Spirochaetales</taxon>
        <taxon>environmental samples</taxon>
    </lineage>
</organism>
<evidence type="ECO:0000256" key="3">
    <source>
        <dbReference type="SAM" id="MobiDB-lite"/>
    </source>
</evidence>
<dbReference type="GO" id="GO:0006396">
    <property type="term" value="P:RNA processing"/>
    <property type="evidence" value="ECO:0007669"/>
    <property type="project" value="InterPro"/>
</dbReference>
<evidence type="ECO:0000259" key="4">
    <source>
        <dbReference type="Pfam" id="PF00588"/>
    </source>
</evidence>
<dbReference type="CDD" id="cd18095">
    <property type="entry name" value="SpoU-like_rRNA-MTase"/>
    <property type="match status" value="1"/>
</dbReference>